<dbReference type="AlphaFoldDB" id="A0A7X3G2V2"/>
<proteinExistence type="predicted"/>
<dbReference type="Pfam" id="PF07602">
    <property type="entry name" value="DUF1565"/>
    <property type="match status" value="1"/>
</dbReference>
<dbReference type="InterPro" id="IPR059226">
    <property type="entry name" value="Choice_anch_Q_dom"/>
</dbReference>
<keyword evidence="2" id="KW-0964">Secreted</keyword>
<dbReference type="SMART" id="SM00710">
    <property type="entry name" value="PbH1"/>
    <property type="match status" value="4"/>
</dbReference>
<dbReference type="NCBIfam" id="NF041518">
    <property type="entry name" value="choice_anch_Q"/>
    <property type="match status" value="1"/>
</dbReference>
<evidence type="ECO:0000256" key="2">
    <source>
        <dbReference type="ARBA" id="ARBA00022525"/>
    </source>
</evidence>
<name>A0A7X3G2V2_9BURK</name>
<gene>
    <name evidence="6" type="ORF">GPY61_21975</name>
</gene>
<dbReference type="InterPro" id="IPR011050">
    <property type="entry name" value="Pectin_lyase_fold/virulence"/>
</dbReference>
<dbReference type="PANTHER" id="PTHR40088:SF2">
    <property type="entry name" value="SECRETED SUGAR HYDROLASE"/>
    <property type="match status" value="1"/>
</dbReference>
<accession>A0A7X3G2V2</accession>
<evidence type="ECO:0000313" key="7">
    <source>
        <dbReference type="Proteomes" id="UP000443353"/>
    </source>
</evidence>
<reference evidence="6 7" key="1">
    <citation type="submission" date="2019-12" db="EMBL/GenBank/DDBJ databases">
        <authorList>
            <person name="Li C."/>
            <person name="Zhao J."/>
        </authorList>
    </citation>
    <scope>NUCLEOTIDE SEQUENCE [LARGE SCALE GENOMIC DNA]</scope>
    <source>
        <strain evidence="6 7">NEAU-DD11</strain>
    </source>
</reference>
<comment type="subcellular location">
    <subcellularLocation>
        <location evidence="1">Secreted</location>
    </subcellularLocation>
</comment>
<dbReference type="InterPro" id="IPR006626">
    <property type="entry name" value="PbH1"/>
</dbReference>
<dbReference type="EMBL" id="WSES01000007">
    <property type="protein sequence ID" value="MVW62604.1"/>
    <property type="molecule type" value="Genomic_DNA"/>
</dbReference>
<sequence length="382" mass="39974">MSGFPLKNFSFANNALTAPLLTGFAVAMMTCTVASAADLYVSTAGRDTNTGTSSTAPLRTIQRAANLARPGYTIHVAPGTYTETITSTVNGTSSARIRFVSDTKYGAILRPAGSAYTMWTARGGYTDIDGFQINGAGSTTARVGIYLNGGNSSVKNSWIHDVAMASGCDNRGGGGIVADQGRGSAYSNYDIIGNRVNNVGGGCGWIQGIYHSSSGKIINNVVNGTSQGINMGHDDHNILVMNNTLFANSGYGVYFGGCKEAYNNGCPTRGIQIHNNIIYANGGGIQGPIASEDVGNSVANNLVYANRTNFDLASPSSATRTGIISTDPQFVSYLSNGGGNYRLKTTSPAINRGQTTYAPQTDFDGKARGYYIDMGAYETNAN</sequence>
<protein>
    <submittedName>
        <fullName evidence="6">DUF1565 domain-containing protein</fullName>
    </submittedName>
</protein>
<evidence type="ECO:0000256" key="4">
    <source>
        <dbReference type="SAM" id="SignalP"/>
    </source>
</evidence>
<dbReference type="GO" id="GO:0016837">
    <property type="term" value="F:carbon-oxygen lyase activity, acting on polysaccharides"/>
    <property type="evidence" value="ECO:0007669"/>
    <property type="project" value="TreeGrafter"/>
</dbReference>
<evidence type="ECO:0000313" key="6">
    <source>
        <dbReference type="EMBL" id="MVW62604.1"/>
    </source>
</evidence>
<dbReference type="GO" id="GO:0005576">
    <property type="term" value="C:extracellular region"/>
    <property type="evidence" value="ECO:0007669"/>
    <property type="project" value="UniProtKB-SubCell"/>
</dbReference>
<dbReference type="InterPro" id="IPR052052">
    <property type="entry name" value="Polysaccharide_Lyase_9"/>
</dbReference>
<evidence type="ECO:0000259" key="5">
    <source>
        <dbReference type="Pfam" id="PF07602"/>
    </source>
</evidence>
<keyword evidence="3 4" id="KW-0732">Signal</keyword>
<evidence type="ECO:0000256" key="1">
    <source>
        <dbReference type="ARBA" id="ARBA00004613"/>
    </source>
</evidence>
<dbReference type="InterPro" id="IPR012334">
    <property type="entry name" value="Pectin_lyas_fold"/>
</dbReference>
<evidence type="ECO:0000256" key="3">
    <source>
        <dbReference type="ARBA" id="ARBA00022729"/>
    </source>
</evidence>
<dbReference type="Gene3D" id="2.160.20.10">
    <property type="entry name" value="Single-stranded right-handed beta-helix, Pectin lyase-like"/>
    <property type="match status" value="1"/>
</dbReference>
<dbReference type="PANTHER" id="PTHR40088">
    <property type="entry name" value="PECTATE LYASE (EUROFUNG)"/>
    <property type="match status" value="1"/>
</dbReference>
<feature type="chain" id="PRO_5031483999" evidence="4">
    <location>
        <begin position="37"/>
        <end position="382"/>
    </location>
</feature>
<dbReference type="SUPFAM" id="SSF51126">
    <property type="entry name" value="Pectin lyase-like"/>
    <property type="match status" value="1"/>
</dbReference>
<dbReference type="InterPro" id="IPR011459">
    <property type="entry name" value="DUF1565"/>
</dbReference>
<feature type="signal peptide" evidence="4">
    <location>
        <begin position="1"/>
        <end position="36"/>
    </location>
</feature>
<organism evidence="6 7">
    <name type="scientific">Massilia cellulosiltytica</name>
    <dbReference type="NCBI Taxonomy" id="2683234"/>
    <lineage>
        <taxon>Bacteria</taxon>
        <taxon>Pseudomonadati</taxon>
        <taxon>Pseudomonadota</taxon>
        <taxon>Betaproteobacteria</taxon>
        <taxon>Burkholderiales</taxon>
        <taxon>Oxalobacteraceae</taxon>
        <taxon>Telluria group</taxon>
        <taxon>Massilia</taxon>
    </lineage>
</organism>
<dbReference type="Proteomes" id="UP000443353">
    <property type="component" value="Unassembled WGS sequence"/>
</dbReference>
<feature type="domain" description="DUF1565" evidence="5">
    <location>
        <begin position="44"/>
        <end position="85"/>
    </location>
</feature>
<keyword evidence="7" id="KW-1185">Reference proteome</keyword>
<comment type="caution">
    <text evidence="6">The sequence shown here is derived from an EMBL/GenBank/DDBJ whole genome shotgun (WGS) entry which is preliminary data.</text>
</comment>